<reference evidence="4" key="1">
    <citation type="journal article" date="2019" name="Int. J. Syst. Evol. Microbiol.">
        <title>The Global Catalogue of Microorganisms (GCM) 10K type strain sequencing project: providing services to taxonomists for standard genome sequencing and annotation.</title>
        <authorList>
            <consortium name="The Broad Institute Genomics Platform"/>
            <consortium name="The Broad Institute Genome Sequencing Center for Infectious Disease"/>
            <person name="Wu L."/>
            <person name="Ma J."/>
        </authorList>
    </citation>
    <scope>NUCLEOTIDE SEQUENCE [LARGE SCALE GENOMIC DNA]</scope>
    <source>
        <strain evidence="4">JCM 16950</strain>
    </source>
</reference>
<evidence type="ECO:0000259" key="2">
    <source>
        <dbReference type="Pfam" id="PF25362"/>
    </source>
</evidence>
<keyword evidence="1" id="KW-1133">Transmembrane helix</keyword>
<evidence type="ECO:0000313" key="3">
    <source>
        <dbReference type="EMBL" id="GAA3771767.1"/>
    </source>
</evidence>
<keyword evidence="1" id="KW-0472">Membrane</keyword>
<dbReference type="RefSeq" id="WP_344784060.1">
    <property type="nucleotide sequence ID" value="NZ_BAABAF010000008.1"/>
</dbReference>
<keyword evidence="4" id="KW-1185">Reference proteome</keyword>
<accession>A0ABP7GQI9</accession>
<dbReference type="Pfam" id="PF25362">
    <property type="entry name" value="bPH_11"/>
    <property type="match status" value="1"/>
</dbReference>
<feature type="transmembrane region" description="Helical" evidence="1">
    <location>
        <begin position="6"/>
        <end position="25"/>
    </location>
</feature>
<feature type="domain" description="PH" evidence="2">
    <location>
        <begin position="41"/>
        <end position="150"/>
    </location>
</feature>
<proteinExistence type="predicted"/>
<name>A0ABP7GQI9_9MICO</name>
<comment type="caution">
    <text evidence="3">The sequence shown here is derived from an EMBL/GenBank/DDBJ whole genome shotgun (WGS) entry which is preliminary data.</text>
</comment>
<evidence type="ECO:0000313" key="4">
    <source>
        <dbReference type="Proteomes" id="UP001500540"/>
    </source>
</evidence>
<dbReference type="EMBL" id="BAABAF010000008">
    <property type="protein sequence ID" value="GAA3771767.1"/>
    <property type="molecule type" value="Genomic_DNA"/>
</dbReference>
<sequence length="172" mass="18268">MTREGALLVMVAVALVLLGMMAWGWRRRARRDAAPLSSVVDLAAGAPVHARFEGLYVATTAHDRPLERIAAPGLGFPAKADITVADGGVALDIPGQDRVVIPAERITDVDQAQFVIDRVVEREGMARITWLADTGSVVDTYLRAQDASAKALAEAIRPLISHTPHPSTGTAA</sequence>
<gene>
    <name evidence="3" type="ORF">GCM10022240_24790</name>
</gene>
<evidence type="ECO:0000256" key="1">
    <source>
        <dbReference type="SAM" id="Phobius"/>
    </source>
</evidence>
<protein>
    <recommendedName>
        <fullName evidence="2">PH domain-containing protein</fullName>
    </recommendedName>
</protein>
<dbReference type="Proteomes" id="UP001500540">
    <property type="component" value="Unassembled WGS sequence"/>
</dbReference>
<dbReference type="InterPro" id="IPR057446">
    <property type="entry name" value="PH_bac"/>
</dbReference>
<organism evidence="3 4">
    <name type="scientific">Microbacterium kribbense</name>
    <dbReference type="NCBI Taxonomy" id="433645"/>
    <lineage>
        <taxon>Bacteria</taxon>
        <taxon>Bacillati</taxon>
        <taxon>Actinomycetota</taxon>
        <taxon>Actinomycetes</taxon>
        <taxon>Micrococcales</taxon>
        <taxon>Microbacteriaceae</taxon>
        <taxon>Microbacterium</taxon>
    </lineage>
</organism>
<keyword evidence="1" id="KW-0812">Transmembrane</keyword>